<keyword evidence="2" id="KW-1185">Reference proteome</keyword>
<organism evidence="1 2">
    <name type="scientific">Dentiscutata erythropus</name>
    <dbReference type="NCBI Taxonomy" id="1348616"/>
    <lineage>
        <taxon>Eukaryota</taxon>
        <taxon>Fungi</taxon>
        <taxon>Fungi incertae sedis</taxon>
        <taxon>Mucoromycota</taxon>
        <taxon>Glomeromycotina</taxon>
        <taxon>Glomeromycetes</taxon>
        <taxon>Diversisporales</taxon>
        <taxon>Gigasporaceae</taxon>
        <taxon>Dentiscutata</taxon>
    </lineage>
</organism>
<dbReference type="Proteomes" id="UP000789405">
    <property type="component" value="Unassembled WGS sequence"/>
</dbReference>
<sequence>MHSEGFMQAVNQIENDHNEEMIYSNESHPYMATSFTKNPDISYNVE</sequence>
<dbReference type="EMBL" id="CAJVPY010000292">
    <property type="protein sequence ID" value="CAG8463242.1"/>
    <property type="molecule type" value="Genomic_DNA"/>
</dbReference>
<evidence type="ECO:0000313" key="1">
    <source>
        <dbReference type="EMBL" id="CAG8463242.1"/>
    </source>
</evidence>
<comment type="caution">
    <text evidence="1">The sequence shown here is derived from an EMBL/GenBank/DDBJ whole genome shotgun (WGS) entry which is preliminary data.</text>
</comment>
<accession>A0A9N8YZQ1</accession>
<reference evidence="1" key="1">
    <citation type="submission" date="2021-06" db="EMBL/GenBank/DDBJ databases">
        <authorList>
            <person name="Kallberg Y."/>
            <person name="Tangrot J."/>
            <person name="Rosling A."/>
        </authorList>
    </citation>
    <scope>NUCLEOTIDE SEQUENCE</scope>
    <source>
        <strain evidence="1">MA453B</strain>
    </source>
</reference>
<gene>
    <name evidence="1" type="ORF">DERYTH_LOCUS1107</name>
</gene>
<evidence type="ECO:0000313" key="2">
    <source>
        <dbReference type="Proteomes" id="UP000789405"/>
    </source>
</evidence>
<proteinExistence type="predicted"/>
<dbReference type="AlphaFoldDB" id="A0A9N8YZQ1"/>
<name>A0A9N8YZQ1_9GLOM</name>
<protein>
    <submittedName>
        <fullName evidence="1">10709_t:CDS:1</fullName>
    </submittedName>
</protein>